<keyword evidence="1" id="KW-0732">Signal</keyword>
<keyword evidence="3" id="KW-1185">Reference proteome</keyword>
<gene>
    <name evidence="2" type="ORF">EB796_001779</name>
</gene>
<organism evidence="2 3">
    <name type="scientific">Bugula neritina</name>
    <name type="common">Brown bryozoan</name>
    <name type="synonym">Sertularia neritina</name>
    <dbReference type="NCBI Taxonomy" id="10212"/>
    <lineage>
        <taxon>Eukaryota</taxon>
        <taxon>Metazoa</taxon>
        <taxon>Spiralia</taxon>
        <taxon>Lophotrochozoa</taxon>
        <taxon>Bryozoa</taxon>
        <taxon>Gymnolaemata</taxon>
        <taxon>Cheilostomatida</taxon>
        <taxon>Flustrina</taxon>
        <taxon>Buguloidea</taxon>
        <taxon>Bugulidae</taxon>
        <taxon>Bugula</taxon>
    </lineage>
</organism>
<feature type="chain" id="PRO_5029793420" evidence="1">
    <location>
        <begin position="22"/>
        <end position="121"/>
    </location>
</feature>
<protein>
    <submittedName>
        <fullName evidence="2">Uncharacterized protein</fullName>
    </submittedName>
</protein>
<accession>A0A7J7KP39</accession>
<dbReference type="EMBL" id="VXIV02000200">
    <property type="protein sequence ID" value="KAF6039927.1"/>
    <property type="molecule type" value="Genomic_DNA"/>
</dbReference>
<proteinExistence type="predicted"/>
<feature type="signal peptide" evidence="1">
    <location>
        <begin position="1"/>
        <end position="21"/>
    </location>
</feature>
<evidence type="ECO:0000313" key="2">
    <source>
        <dbReference type="EMBL" id="KAF6039927.1"/>
    </source>
</evidence>
<name>A0A7J7KP39_BUGNE</name>
<dbReference type="AlphaFoldDB" id="A0A7J7KP39"/>
<evidence type="ECO:0000256" key="1">
    <source>
        <dbReference type="SAM" id="SignalP"/>
    </source>
</evidence>
<evidence type="ECO:0000313" key="3">
    <source>
        <dbReference type="Proteomes" id="UP000593567"/>
    </source>
</evidence>
<dbReference type="Proteomes" id="UP000593567">
    <property type="component" value="Unassembled WGS sequence"/>
</dbReference>
<comment type="caution">
    <text evidence="2">The sequence shown here is derived from an EMBL/GenBank/DDBJ whole genome shotgun (WGS) entry which is preliminary data.</text>
</comment>
<sequence length="121" mass="13337">MGFTAIKFLLLVVALGVSVSAEVKFFFHSPSDSDVLHDLDIEIGHTSAVVLQANSVFTKDTNLSFVYEKSKSTHSDKLSYDLSSPTVKDGVTTWRLTMHAHNPGYVTFTLQAVNGSTHNYR</sequence>
<reference evidence="2" key="1">
    <citation type="submission" date="2020-06" db="EMBL/GenBank/DDBJ databases">
        <title>Draft genome of Bugula neritina, a colonial animal packing powerful symbionts and potential medicines.</title>
        <authorList>
            <person name="Rayko M."/>
        </authorList>
    </citation>
    <scope>NUCLEOTIDE SEQUENCE [LARGE SCALE GENOMIC DNA]</scope>
    <source>
        <strain evidence="2">Kwan_BN1</strain>
    </source>
</reference>